<accession>A0ABR1K369</accession>
<feature type="transmembrane region" description="Helical" evidence="2">
    <location>
        <begin position="90"/>
        <end position="110"/>
    </location>
</feature>
<name>A0ABR1K369_9AGAR</name>
<feature type="transmembrane region" description="Helical" evidence="2">
    <location>
        <begin position="45"/>
        <end position="70"/>
    </location>
</feature>
<evidence type="ECO:0000313" key="4">
    <source>
        <dbReference type="EMBL" id="KAK7471924.1"/>
    </source>
</evidence>
<dbReference type="EMBL" id="JBANRG010000001">
    <property type="protein sequence ID" value="KAK7471924.1"/>
    <property type="molecule type" value="Genomic_DNA"/>
</dbReference>
<sequence length="330" mass="37593">MALGPAEVAHGPMLIGTILTVLLYGISVTQTYLYWNTYQHKDRWFIKYFVILIFLADTAQTIFMIMYIYISLVKHFGETAYLETASTWLFSTEPALSGMIGGMVQAFYAWRVKVLTGSWPLTLIILFCATASFLMGIATAIGCNIVKVFVEFQKFQVVVIIWLVCASVADIIITATLVFHLRRHRTGFRNTDSQVDRIIRLTIQTGLLTSVWAVIDMLVFLLNPTGLHLIFNCPLAKLYTNSLLSSLNSRGGWKFDDSDHTQSTKSVFQERSQRDIIQLSRSRPEVFVHVEEHEMVDRPDKADNAMFPAERSWDENIKQNRPRSDGSFKV</sequence>
<evidence type="ECO:0000313" key="5">
    <source>
        <dbReference type="Proteomes" id="UP001498398"/>
    </source>
</evidence>
<evidence type="ECO:0000259" key="3">
    <source>
        <dbReference type="Pfam" id="PF20152"/>
    </source>
</evidence>
<feature type="transmembrane region" description="Helical" evidence="2">
    <location>
        <begin position="201"/>
        <end position="222"/>
    </location>
</feature>
<dbReference type="Proteomes" id="UP001498398">
    <property type="component" value="Unassembled WGS sequence"/>
</dbReference>
<feature type="transmembrane region" description="Helical" evidence="2">
    <location>
        <begin position="155"/>
        <end position="181"/>
    </location>
</feature>
<keyword evidence="2" id="KW-1133">Transmembrane helix</keyword>
<reference evidence="4 5" key="1">
    <citation type="submission" date="2024-01" db="EMBL/GenBank/DDBJ databases">
        <title>A draft genome for the cacao thread blight pathogen Marasmiellus scandens.</title>
        <authorList>
            <person name="Baruah I.K."/>
            <person name="Leung J."/>
            <person name="Bukari Y."/>
            <person name="Amoako-Attah I."/>
            <person name="Meinhardt L.W."/>
            <person name="Bailey B.A."/>
            <person name="Cohen S.P."/>
        </authorList>
    </citation>
    <scope>NUCLEOTIDE SEQUENCE [LARGE SCALE GENOMIC DNA]</scope>
    <source>
        <strain evidence="4 5">GH-19</strain>
    </source>
</reference>
<dbReference type="PANTHER" id="PTHR40465:SF1">
    <property type="entry name" value="DUF6534 DOMAIN-CONTAINING PROTEIN"/>
    <property type="match status" value="1"/>
</dbReference>
<proteinExistence type="predicted"/>
<keyword evidence="2" id="KW-0812">Transmembrane</keyword>
<evidence type="ECO:0000256" key="1">
    <source>
        <dbReference type="SAM" id="MobiDB-lite"/>
    </source>
</evidence>
<organism evidence="4 5">
    <name type="scientific">Marasmiellus scandens</name>
    <dbReference type="NCBI Taxonomy" id="2682957"/>
    <lineage>
        <taxon>Eukaryota</taxon>
        <taxon>Fungi</taxon>
        <taxon>Dikarya</taxon>
        <taxon>Basidiomycota</taxon>
        <taxon>Agaricomycotina</taxon>
        <taxon>Agaricomycetes</taxon>
        <taxon>Agaricomycetidae</taxon>
        <taxon>Agaricales</taxon>
        <taxon>Marasmiineae</taxon>
        <taxon>Omphalotaceae</taxon>
        <taxon>Marasmiellus</taxon>
    </lineage>
</organism>
<dbReference type="Pfam" id="PF20152">
    <property type="entry name" value="DUF6534"/>
    <property type="match status" value="1"/>
</dbReference>
<feature type="compositionally biased region" description="Basic and acidic residues" evidence="1">
    <location>
        <begin position="311"/>
        <end position="330"/>
    </location>
</feature>
<keyword evidence="2" id="KW-0472">Membrane</keyword>
<dbReference type="InterPro" id="IPR045339">
    <property type="entry name" value="DUF6534"/>
</dbReference>
<feature type="domain" description="DUF6534" evidence="3">
    <location>
        <begin position="167"/>
        <end position="250"/>
    </location>
</feature>
<protein>
    <recommendedName>
        <fullName evidence="3">DUF6534 domain-containing protein</fullName>
    </recommendedName>
</protein>
<keyword evidence="5" id="KW-1185">Reference proteome</keyword>
<comment type="caution">
    <text evidence="4">The sequence shown here is derived from an EMBL/GenBank/DDBJ whole genome shotgun (WGS) entry which is preliminary data.</text>
</comment>
<dbReference type="PANTHER" id="PTHR40465">
    <property type="entry name" value="CHROMOSOME 1, WHOLE GENOME SHOTGUN SEQUENCE"/>
    <property type="match status" value="1"/>
</dbReference>
<feature type="region of interest" description="Disordered" evidence="1">
    <location>
        <begin position="298"/>
        <end position="330"/>
    </location>
</feature>
<evidence type="ECO:0000256" key="2">
    <source>
        <dbReference type="SAM" id="Phobius"/>
    </source>
</evidence>
<feature type="transmembrane region" description="Helical" evidence="2">
    <location>
        <begin position="122"/>
        <end position="149"/>
    </location>
</feature>
<gene>
    <name evidence="4" type="ORF">VKT23_000026</name>
</gene>
<feature type="transmembrane region" description="Helical" evidence="2">
    <location>
        <begin position="12"/>
        <end position="33"/>
    </location>
</feature>